<feature type="transmembrane region" description="Helical" evidence="1">
    <location>
        <begin position="354"/>
        <end position="376"/>
    </location>
</feature>
<feature type="transmembrane region" description="Helical" evidence="1">
    <location>
        <begin position="204"/>
        <end position="230"/>
    </location>
</feature>
<evidence type="ECO:0000313" key="5">
    <source>
        <dbReference type="Proteomes" id="UP000182818"/>
    </source>
</evidence>
<dbReference type="RefSeq" id="WP_057807359.1">
    <property type="nucleotide sequence ID" value="NZ_BJYP01000036.1"/>
</dbReference>
<reference evidence="3 5" key="2">
    <citation type="submission" date="2016-10" db="EMBL/GenBank/DDBJ databases">
        <authorList>
            <person name="Varghese N."/>
            <person name="Submissions S."/>
        </authorList>
    </citation>
    <scope>NUCLEOTIDE SEQUENCE [LARGE SCALE GENOMIC DNA]</scope>
    <source>
        <strain evidence="3 5">CGMCC 1.3889</strain>
    </source>
</reference>
<dbReference type="STRING" id="319653.SAMN04487973_11918"/>
<organism evidence="2 4">
    <name type="scientific">Pediococcus ethanolidurans</name>
    <dbReference type="NCBI Taxonomy" id="319653"/>
    <lineage>
        <taxon>Bacteria</taxon>
        <taxon>Bacillati</taxon>
        <taxon>Bacillota</taxon>
        <taxon>Bacilli</taxon>
        <taxon>Lactobacillales</taxon>
        <taxon>Lactobacillaceae</taxon>
        <taxon>Pediococcus</taxon>
    </lineage>
</organism>
<sequence>MSYRSYLNRKILKNKFNFIPLIILIVTVLVCLVFNVKNKAANSYIVDAKDNIRQGKQALQDSQNDLKRKKLTVSDRKLDLANIANEKKDIKTNQTIIRLSHQHQWRAAYQQKVRQIQEDLTVAQASKGSGSGLINAMKRDRLIYQDLASKNLEKQDDDFPTQGISYSVWASKTILPYLLVLAITFVLVQVYGDAFEGKLNKNKLLPISKVTITTQNILNGSFFAIVLWLLTELTAFIAGTVVSGIGALNYPYLSYAIGSGKMLLQNISKLILPSLILQGLAIVFIVEITYFIVTLVRNRLAALFVILLLTLGLILVTTVVEPLQRIAAFLPTTYINGISIVSGQYGHAIANNRISFVTGVITLLIGIVGLYGFTLVMNTKLKKF</sequence>
<comment type="caution">
    <text evidence="2">The sequence shown here is derived from an EMBL/GenBank/DDBJ whole genome shotgun (WGS) entry which is preliminary data.</text>
</comment>
<name>A0A0R2JX59_9LACO</name>
<keyword evidence="1" id="KW-0812">Transmembrane</keyword>
<feature type="transmembrane region" description="Helical" evidence="1">
    <location>
        <begin position="174"/>
        <end position="192"/>
    </location>
</feature>
<dbReference type="EMBL" id="JQBY01000020">
    <property type="protein sequence ID" value="KRN81761.1"/>
    <property type="molecule type" value="Genomic_DNA"/>
</dbReference>
<keyword evidence="1" id="KW-0472">Membrane</keyword>
<dbReference type="Proteomes" id="UP000182818">
    <property type="component" value="Unassembled WGS sequence"/>
</dbReference>
<feature type="transmembrane region" description="Helical" evidence="1">
    <location>
        <begin position="236"/>
        <end position="258"/>
    </location>
</feature>
<keyword evidence="5" id="KW-1185">Reference proteome</keyword>
<evidence type="ECO:0000313" key="3">
    <source>
        <dbReference type="EMBL" id="SER82503.1"/>
    </source>
</evidence>
<accession>A0A0R2JX59</accession>
<dbReference type="Proteomes" id="UP000051749">
    <property type="component" value="Unassembled WGS sequence"/>
</dbReference>
<evidence type="ECO:0000313" key="2">
    <source>
        <dbReference type="EMBL" id="KRN81761.1"/>
    </source>
</evidence>
<dbReference type="GeneID" id="76044166"/>
<evidence type="ECO:0000256" key="1">
    <source>
        <dbReference type="SAM" id="Phobius"/>
    </source>
</evidence>
<dbReference type="AlphaFoldDB" id="A0A0R2JX59"/>
<feature type="transmembrane region" description="Helical" evidence="1">
    <location>
        <begin position="270"/>
        <end position="293"/>
    </location>
</feature>
<protein>
    <submittedName>
        <fullName evidence="2">Uncharacterized protein</fullName>
    </submittedName>
</protein>
<dbReference type="EMBL" id="FOGK01000019">
    <property type="protein sequence ID" value="SER82503.1"/>
    <property type="molecule type" value="Genomic_DNA"/>
</dbReference>
<dbReference type="PATRIC" id="fig|319653.3.peg.981"/>
<proteinExistence type="predicted"/>
<reference evidence="2 4" key="1">
    <citation type="journal article" date="2015" name="Genome Announc.">
        <title>Expanding the biotechnology potential of lactobacilli through comparative genomics of 213 strains and associated genera.</title>
        <authorList>
            <person name="Sun Z."/>
            <person name="Harris H.M."/>
            <person name="McCann A."/>
            <person name="Guo C."/>
            <person name="Argimon S."/>
            <person name="Zhang W."/>
            <person name="Yang X."/>
            <person name="Jeffery I.B."/>
            <person name="Cooney J.C."/>
            <person name="Kagawa T.F."/>
            <person name="Liu W."/>
            <person name="Song Y."/>
            <person name="Salvetti E."/>
            <person name="Wrobel A."/>
            <person name="Rasinkangas P."/>
            <person name="Parkhill J."/>
            <person name="Rea M.C."/>
            <person name="O'Sullivan O."/>
            <person name="Ritari J."/>
            <person name="Douillard F.P."/>
            <person name="Paul Ross R."/>
            <person name="Yang R."/>
            <person name="Briner A.E."/>
            <person name="Felis G.E."/>
            <person name="de Vos W.M."/>
            <person name="Barrangou R."/>
            <person name="Klaenhammer T.R."/>
            <person name="Caufield P.W."/>
            <person name="Cui Y."/>
            <person name="Zhang H."/>
            <person name="O'Toole P.W."/>
        </authorList>
    </citation>
    <scope>NUCLEOTIDE SEQUENCE [LARGE SCALE GENOMIC DNA]</scope>
    <source>
        <strain evidence="2 4">DSM 22301</strain>
    </source>
</reference>
<keyword evidence="1" id="KW-1133">Transmembrane helix</keyword>
<evidence type="ECO:0000313" key="4">
    <source>
        <dbReference type="Proteomes" id="UP000051749"/>
    </source>
</evidence>
<gene>
    <name evidence="2" type="ORF">IV87_GL000970</name>
    <name evidence="3" type="ORF">SAMN04487973_11918</name>
</gene>
<dbReference type="OrthoDB" id="2291222at2"/>
<feature type="transmembrane region" description="Helical" evidence="1">
    <location>
        <begin position="299"/>
        <end position="320"/>
    </location>
</feature>
<feature type="transmembrane region" description="Helical" evidence="1">
    <location>
        <begin position="16"/>
        <end position="36"/>
    </location>
</feature>